<dbReference type="EMBL" id="BRYA01000144">
    <property type="protein sequence ID" value="GMI41203.1"/>
    <property type="molecule type" value="Genomic_DNA"/>
</dbReference>
<organism evidence="1 2">
    <name type="scientific">Triparma columacea</name>
    <dbReference type="NCBI Taxonomy" id="722753"/>
    <lineage>
        <taxon>Eukaryota</taxon>
        <taxon>Sar</taxon>
        <taxon>Stramenopiles</taxon>
        <taxon>Ochrophyta</taxon>
        <taxon>Bolidophyceae</taxon>
        <taxon>Parmales</taxon>
        <taxon>Triparmaceae</taxon>
        <taxon>Triparma</taxon>
    </lineage>
</organism>
<sequence>MQERLAAEYIELPRSLRGKGSGRAMERMSDGICTGFEDGGLTEMENVLCKGIYKRDELGQGGSEGREGGDCVSSAVWLSSESGAGKFAARYLPSPIVPTVPQGRGAVKDMEATTRNCEAEQKPRRVTTTRASLLNIRKRWGSAQENTAVLTAINWLRKEEAGFKSVNETGMHINEGVEELYPEDLRVEVKIGASPDGIVCYHNGTLEALEVKNHSPYSITRSSPSPPRFCVRDSKPDSRLAAWYVPQAMLHIYNLGPECGSCLFVRQTATRGATVVRVRRNDEWLRECFHFINEFKVRFVDKGVHPKQDFFFEEERYRKFLDLTMDIAENVEKRGFVEHRDVQRPRARKGEPKPSLFVEDYEARL</sequence>
<keyword evidence="2" id="KW-1185">Reference proteome</keyword>
<accession>A0A9W7GDR5</accession>
<gene>
    <name evidence="1" type="ORF">TrCOL_g9377</name>
</gene>
<dbReference type="InterPro" id="IPR051703">
    <property type="entry name" value="NF-kappa-B_Signaling_Reg"/>
</dbReference>
<dbReference type="AlphaFoldDB" id="A0A9W7GDR5"/>
<protein>
    <submittedName>
        <fullName evidence="1">Uncharacterized protein</fullName>
    </submittedName>
</protein>
<dbReference type="PANTHER" id="PTHR46609:SF6">
    <property type="entry name" value="EXONUCLEASE, PHAGE-TYPE_RECB, C-TERMINAL DOMAIN-CONTAINING PROTEIN-RELATED"/>
    <property type="match status" value="1"/>
</dbReference>
<dbReference type="OrthoDB" id="535128at2759"/>
<evidence type="ECO:0000313" key="2">
    <source>
        <dbReference type="Proteomes" id="UP001165065"/>
    </source>
</evidence>
<dbReference type="Gene3D" id="3.90.320.10">
    <property type="match status" value="1"/>
</dbReference>
<dbReference type="Proteomes" id="UP001165065">
    <property type="component" value="Unassembled WGS sequence"/>
</dbReference>
<reference evidence="2" key="1">
    <citation type="journal article" date="2023" name="Commun. Biol.">
        <title>Genome analysis of Parmales, the sister group of diatoms, reveals the evolutionary specialization of diatoms from phago-mixotrophs to photoautotrophs.</title>
        <authorList>
            <person name="Ban H."/>
            <person name="Sato S."/>
            <person name="Yoshikawa S."/>
            <person name="Yamada K."/>
            <person name="Nakamura Y."/>
            <person name="Ichinomiya M."/>
            <person name="Sato N."/>
            <person name="Blanc-Mathieu R."/>
            <person name="Endo H."/>
            <person name="Kuwata A."/>
            <person name="Ogata H."/>
        </authorList>
    </citation>
    <scope>NUCLEOTIDE SEQUENCE [LARGE SCALE GENOMIC DNA]</scope>
</reference>
<dbReference type="PANTHER" id="PTHR46609">
    <property type="entry name" value="EXONUCLEASE, PHAGE-TYPE/RECB, C-TERMINAL DOMAIN-CONTAINING PROTEIN"/>
    <property type="match status" value="1"/>
</dbReference>
<comment type="caution">
    <text evidence="1">The sequence shown here is derived from an EMBL/GenBank/DDBJ whole genome shotgun (WGS) entry which is preliminary data.</text>
</comment>
<name>A0A9W7GDR5_9STRA</name>
<evidence type="ECO:0000313" key="1">
    <source>
        <dbReference type="EMBL" id="GMI41203.1"/>
    </source>
</evidence>
<proteinExistence type="predicted"/>
<dbReference type="InterPro" id="IPR011604">
    <property type="entry name" value="PDDEXK-like_dom_sf"/>
</dbReference>